<feature type="region of interest" description="Disordered" evidence="1">
    <location>
        <begin position="32"/>
        <end position="58"/>
    </location>
</feature>
<evidence type="ECO:0000313" key="3">
    <source>
        <dbReference type="Proteomes" id="UP000265520"/>
    </source>
</evidence>
<name>A0A392MV90_9FABA</name>
<evidence type="ECO:0000256" key="1">
    <source>
        <dbReference type="SAM" id="MobiDB-lite"/>
    </source>
</evidence>
<comment type="caution">
    <text evidence="2">The sequence shown here is derived from an EMBL/GenBank/DDBJ whole genome shotgun (WGS) entry which is preliminary data.</text>
</comment>
<organism evidence="2 3">
    <name type="scientific">Trifolium medium</name>
    <dbReference type="NCBI Taxonomy" id="97028"/>
    <lineage>
        <taxon>Eukaryota</taxon>
        <taxon>Viridiplantae</taxon>
        <taxon>Streptophyta</taxon>
        <taxon>Embryophyta</taxon>
        <taxon>Tracheophyta</taxon>
        <taxon>Spermatophyta</taxon>
        <taxon>Magnoliopsida</taxon>
        <taxon>eudicotyledons</taxon>
        <taxon>Gunneridae</taxon>
        <taxon>Pentapetalae</taxon>
        <taxon>rosids</taxon>
        <taxon>fabids</taxon>
        <taxon>Fabales</taxon>
        <taxon>Fabaceae</taxon>
        <taxon>Papilionoideae</taxon>
        <taxon>50 kb inversion clade</taxon>
        <taxon>NPAAA clade</taxon>
        <taxon>Hologalegina</taxon>
        <taxon>IRL clade</taxon>
        <taxon>Trifolieae</taxon>
        <taxon>Trifolium</taxon>
    </lineage>
</organism>
<evidence type="ECO:0000313" key="2">
    <source>
        <dbReference type="EMBL" id="MCH91213.1"/>
    </source>
</evidence>
<protein>
    <submittedName>
        <fullName evidence="2">Uncharacterized protein</fullName>
    </submittedName>
</protein>
<feature type="compositionally biased region" description="Polar residues" evidence="1">
    <location>
        <begin position="38"/>
        <end position="56"/>
    </location>
</feature>
<keyword evidence="3" id="KW-1185">Reference proteome</keyword>
<reference evidence="2 3" key="1">
    <citation type="journal article" date="2018" name="Front. Plant Sci.">
        <title>Red Clover (Trifolium pratense) and Zigzag Clover (T. medium) - A Picture of Genomic Similarities and Differences.</title>
        <authorList>
            <person name="Dluhosova J."/>
            <person name="Istvanek J."/>
            <person name="Nedelnik J."/>
            <person name="Repkova J."/>
        </authorList>
    </citation>
    <scope>NUCLEOTIDE SEQUENCE [LARGE SCALE GENOMIC DNA]</scope>
    <source>
        <strain evidence="3">cv. 10/8</strain>
        <tissue evidence="2">Leaf</tissue>
    </source>
</reference>
<sequence length="139" mass="15243">MGNGEAVRRSEKRTYLELGWVAARKSETTLSAVRPTVKSPTPSPISGETPVKSTQACFPPTHPYTRTSVGRSVNLPSYGSVKFTGASFFTEIPARLKISKSTSLTRSCLYFSLEAPYNKLHAPQKYLGTPCDKQGKHHP</sequence>
<dbReference type="AlphaFoldDB" id="A0A392MV90"/>
<dbReference type="Proteomes" id="UP000265520">
    <property type="component" value="Unassembled WGS sequence"/>
</dbReference>
<proteinExistence type="predicted"/>
<accession>A0A392MV90</accession>
<dbReference type="EMBL" id="LXQA010019935">
    <property type="protein sequence ID" value="MCH91213.1"/>
    <property type="molecule type" value="Genomic_DNA"/>
</dbReference>
<gene>
    <name evidence="2" type="ORF">A2U01_0012139</name>
</gene>